<dbReference type="EMBL" id="CAVNYO010000132">
    <property type="protein sequence ID" value="CAK5267739.1"/>
    <property type="molecule type" value="Genomic_DNA"/>
</dbReference>
<comment type="caution">
    <text evidence="2">The sequence shown here is derived from an EMBL/GenBank/DDBJ whole genome shotgun (WGS) entry which is preliminary data.</text>
</comment>
<keyword evidence="3" id="KW-1185">Reference proteome</keyword>
<proteinExistence type="predicted"/>
<sequence>MILPSESDKPQAIYPNELNDTMPLGDTEAPPAYEASQIATATTFPTDSKRPPPLGATSSTLPIPIASSSRLPPVSSSWFGFTSPTVRQVRSTVLGLVKDLVKLPHEDRSSVGISILKSCADACSANGLSISSVLQEKSVEGHTPIYWAVVKRPSDVESDQLQGTDLLSALISLASPLTPATISDVRLACLLNSDQLLFQRLRSSPEFSPLSATDEMILDATVPHDDITVENVAPTETDGAGSGAFVVDFAVPHFQKRMLLGKSIVLEFIARSRMWRLAFYVSPHENRRPGMPPAGTWYVTLGLLEHSPPSWIDSRLLIPPPSEPDGPIGTPARGIFGAGKSRPRPTLSMRLKANDQLKPHPRGHLRSYIVVLLDGSDNDGGLGGLQYAGCPYIYPDETLRFRLEARLARPEAECIIC</sequence>
<name>A0AAD2H3W3_9AGAR</name>
<dbReference type="AlphaFoldDB" id="A0AAD2H3W3"/>
<organism evidence="2 3">
    <name type="scientific">Mycena citricolor</name>
    <dbReference type="NCBI Taxonomy" id="2018698"/>
    <lineage>
        <taxon>Eukaryota</taxon>
        <taxon>Fungi</taxon>
        <taxon>Dikarya</taxon>
        <taxon>Basidiomycota</taxon>
        <taxon>Agaricomycotina</taxon>
        <taxon>Agaricomycetes</taxon>
        <taxon>Agaricomycetidae</taxon>
        <taxon>Agaricales</taxon>
        <taxon>Marasmiineae</taxon>
        <taxon>Mycenaceae</taxon>
        <taxon>Mycena</taxon>
    </lineage>
</organism>
<reference evidence="2" key="1">
    <citation type="submission" date="2023-11" db="EMBL/GenBank/DDBJ databases">
        <authorList>
            <person name="De Vega J J."/>
            <person name="De Vega J J."/>
        </authorList>
    </citation>
    <scope>NUCLEOTIDE SEQUENCE</scope>
</reference>
<evidence type="ECO:0000256" key="1">
    <source>
        <dbReference type="SAM" id="MobiDB-lite"/>
    </source>
</evidence>
<feature type="region of interest" description="Disordered" evidence="1">
    <location>
        <begin position="1"/>
        <end position="60"/>
    </location>
</feature>
<evidence type="ECO:0000313" key="2">
    <source>
        <dbReference type="EMBL" id="CAK5267739.1"/>
    </source>
</evidence>
<feature type="compositionally biased region" description="Polar residues" evidence="1">
    <location>
        <begin position="37"/>
        <end position="46"/>
    </location>
</feature>
<dbReference type="Proteomes" id="UP001295794">
    <property type="component" value="Unassembled WGS sequence"/>
</dbReference>
<gene>
    <name evidence="2" type="ORF">MYCIT1_LOCUS10506</name>
</gene>
<accession>A0AAD2H3W3</accession>
<evidence type="ECO:0000313" key="3">
    <source>
        <dbReference type="Proteomes" id="UP001295794"/>
    </source>
</evidence>
<protein>
    <submittedName>
        <fullName evidence="2">Uncharacterized protein</fullName>
    </submittedName>
</protein>